<reference evidence="2" key="1">
    <citation type="journal article" date="2014" name="Sci. Data">
        <title>Genomes of diverse isolates of the marine cyanobacterium Prochlorococcus.</title>
        <authorList>
            <person name="Biller S."/>
            <person name="Berube P."/>
            <person name="Thompson J."/>
            <person name="Kelly L."/>
            <person name="Roggensack S."/>
            <person name="Awad L."/>
            <person name="Roache-Johnson K."/>
            <person name="Ding H."/>
            <person name="Giovannoni S.J."/>
            <person name="Moore L.R."/>
            <person name="Chisholm S.W."/>
        </authorList>
    </citation>
    <scope>NUCLEOTIDE SEQUENCE [LARGE SCALE GENOMIC DNA]</scope>
    <source>
        <strain evidence="2">GP2</strain>
    </source>
</reference>
<evidence type="ECO:0000313" key="2">
    <source>
        <dbReference type="Proteomes" id="UP000030598"/>
    </source>
</evidence>
<comment type="caution">
    <text evidence="1">The sequence shown here is derived from an EMBL/GenBank/DDBJ whole genome shotgun (WGS) entry which is preliminary data.</text>
</comment>
<dbReference type="OrthoDB" id="541474at2"/>
<name>A0A0A1ZAJ5_PROMR</name>
<sequence length="76" mass="9052">MNSFRIAKIIIVFSSLSYLSVSFLRNYNSPENIEKRCILKFEKDFENNLEASHEEWNQILDFADINYLKCMGIPHY</sequence>
<dbReference type="AlphaFoldDB" id="A0A0A1ZAJ5"/>
<evidence type="ECO:0000313" key="1">
    <source>
        <dbReference type="EMBL" id="KGF86597.1"/>
    </source>
</evidence>
<dbReference type="eggNOG" id="ENOG50321QE">
    <property type="taxonomic scope" value="Bacteria"/>
</dbReference>
<dbReference type="STRING" id="59925.EU91_1359"/>
<protein>
    <submittedName>
        <fullName evidence="1">Uncharacterized protein</fullName>
    </submittedName>
</protein>
<dbReference type="EMBL" id="JNAH01000007">
    <property type="protein sequence ID" value="KGF86597.1"/>
    <property type="molecule type" value="Genomic_DNA"/>
</dbReference>
<proteinExistence type="predicted"/>
<gene>
    <name evidence="1" type="ORF">EU91_1359</name>
</gene>
<organism evidence="1 2">
    <name type="scientific">Prochlorococcus marinus str. GP2</name>
    <dbReference type="NCBI Taxonomy" id="59925"/>
    <lineage>
        <taxon>Bacteria</taxon>
        <taxon>Bacillati</taxon>
        <taxon>Cyanobacteriota</taxon>
        <taxon>Cyanophyceae</taxon>
        <taxon>Synechococcales</taxon>
        <taxon>Prochlorococcaceae</taxon>
        <taxon>Prochlorococcus</taxon>
    </lineage>
</organism>
<dbReference type="Proteomes" id="UP000030598">
    <property type="component" value="Unassembled WGS sequence"/>
</dbReference>
<dbReference type="RefSeq" id="WP_032524795.1">
    <property type="nucleotide sequence ID" value="NZ_CP138934.1"/>
</dbReference>
<accession>A0A0A1ZAJ5</accession>